<feature type="region of interest" description="Disordered" evidence="1">
    <location>
        <begin position="80"/>
        <end position="99"/>
    </location>
</feature>
<dbReference type="Proteomes" id="UP001141552">
    <property type="component" value="Unassembled WGS sequence"/>
</dbReference>
<evidence type="ECO:0000313" key="3">
    <source>
        <dbReference type="Proteomes" id="UP001141552"/>
    </source>
</evidence>
<evidence type="ECO:0000256" key="1">
    <source>
        <dbReference type="SAM" id="MobiDB-lite"/>
    </source>
</evidence>
<name>A0A9Q0G622_9ROSI</name>
<feature type="compositionally biased region" description="Basic residues" evidence="1">
    <location>
        <begin position="152"/>
        <end position="167"/>
    </location>
</feature>
<organism evidence="2 3">
    <name type="scientific">Turnera subulata</name>
    <dbReference type="NCBI Taxonomy" id="218843"/>
    <lineage>
        <taxon>Eukaryota</taxon>
        <taxon>Viridiplantae</taxon>
        <taxon>Streptophyta</taxon>
        <taxon>Embryophyta</taxon>
        <taxon>Tracheophyta</taxon>
        <taxon>Spermatophyta</taxon>
        <taxon>Magnoliopsida</taxon>
        <taxon>eudicotyledons</taxon>
        <taxon>Gunneridae</taxon>
        <taxon>Pentapetalae</taxon>
        <taxon>rosids</taxon>
        <taxon>fabids</taxon>
        <taxon>Malpighiales</taxon>
        <taxon>Passifloraceae</taxon>
        <taxon>Turnera</taxon>
    </lineage>
</organism>
<proteinExistence type="predicted"/>
<feature type="compositionally biased region" description="Low complexity" evidence="1">
    <location>
        <begin position="117"/>
        <end position="134"/>
    </location>
</feature>
<gene>
    <name evidence="2" type="ORF">Tsubulata_042428</name>
</gene>
<feature type="compositionally biased region" description="Low complexity" evidence="1">
    <location>
        <begin position="185"/>
        <end position="194"/>
    </location>
</feature>
<dbReference type="EMBL" id="JAKUCV010002474">
    <property type="protein sequence ID" value="KAJ4842511.1"/>
    <property type="molecule type" value="Genomic_DNA"/>
</dbReference>
<reference evidence="2" key="2">
    <citation type="journal article" date="2023" name="Plants (Basel)">
        <title>Annotation of the Turnera subulata (Passifloraceae) Draft Genome Reveals the S-Locus Evolved after the Divergence of Turneroideae from Passifloroideae in a Stepwise Manner.</title>
        <authorList>
            <person name="Henning P.M."/>
            <person name="Roalson E.H."/>
            <person name="Mir W."/>
            <person name="McCubbin A.G."/>
            <person name="Shore J.S."/>
        </authorList>
    </citation>
    <scope>NUCLEOTIDE SEQUENCE</scope>
    <source>
        <strain evidence="2">F60SS</strain>
    </source>
</reference>
<keyword evidence="3" id="KW-1185">Reference proteome</keyword>
<reference evidence="2" key="1">
    <citation type="submission" date="2022-02" db="EMBL/GenBank/DDBJ databases">
        <authorList>
            <person name="Henning P.M."/>
            <person name="McCubbin A.G."/>
            <person name="Shore J.S."/>
        </authorList>
    </citation>
    <scope>NUCLEOTIDE SEQUENCE</scope>
    <source>
        <strain evidence="2">F60SS</strain>
        <tissue evidence="2">Leaves</tissue>
    </source>
</reference>
<feature type="compositionally biased region" description="Pro residues" evidence="1">
    <location>
        <begin position="83"/>
        <end position="95"/>
    </location>
</feature>
<feature type="compositionally biased region" description="Polar residues" evidence="1">
    <location>
        <begin position="135"/>
        <end position="144"/>
    </location>
</feature>
<feature type="region of interest" description="Disordered" evidence="1">
    <location>
        <begin position="117"/>
        <end position="194"/>
    </location>
</feature>
<sequence>MGWRSELATAWRPTYLEKQILKERTLAQGFQSINHRLNPPWRMMVLMLMRESPCVDFIAGMIEKEVKWISSLPLKPNTFLQPPSLPTQPPLPAQAPPSRIVNPNFCSPKYIPSLSPSYHHLSSPNSPSSLDSSLTPNTRSNIALQNLDKALKSKRITTRKREKKPKQAIHSLPSSTCSHPTETAPNSSPQISSPSPTYFTHPVPFCSHEADPTIQIGDSFGWDCSNDPDGVRDATVALIVKEGFYWCKSRTV</sequence>
<feature type="compositionally biased region" description="Polar residues" evidence="1">
    <location>
        <begin position="172"/>
        <end position="184"/>
    </location>
</feature>
<comment type="caution">
    <text evidence="2">The sequence shown here is derived from an EMBL/GenBank/DDBJ whole genome shotgun (WGS) entry which is preliminary data.</text>
</comment>
<protein>
    <submittedName>
        <fullName evidence="2">Uncharacterized protein</fullName>
    </submittedName>
</protein>
<accession>A0A9Q0G622</accession>
<dbReference type="AlphaFoldDB" id="A0A9Q0G622"/>
<evidence type="ECO:0000313" key="2">
    <source>
        <dbReference type="EMBL" id="KAJ4842511.1"/>
    </source>
</evidence>